<evidence type="ECO:0000256" key="3">
    <source>
        <dbReference type="ARBA" id="ARBA00022723"/>
    </source>
</evidence>
<keyword evidence="11" id="KW-0732">Signal</keyword>
<feature type="region of interest" description="Disordered" evidence="9">
    <location>
        <begin position="189"/>
        <end position="216"/>
    </location>
</feature>
<organism evidence="13 14">
    <name type="scientific">Lasiodiplodia theobromae</name>
    <dbReference type="NCBI Taxonomy" id="45133"/>
    <lineage>
        <taxon>Eukaryota</taxon>
        <taxon>Fungi</taxon>
        <taxon>Dikarya</taxon>
        <taxon>Ascomycota</taxon>
        <taxon>Pezizomycotina</taxon>
        <taxon>Dothideomycetes</taxon>
        <taxon>Dothideomycetes incertae sedis</taxon>
        <taxon>Botryosphaeriales</taxon>
        <taxon>Botryosphaeriaceae</taxon>
        <taxon>Lasiodiplodia</taxon>
    </lineage>
</organism>
<dbReference type="SUPFAM" id="SSF57850">
    <property type="entry name" value="RING/U-box"/>
    <property type="match status" value="1"/>
</dbReference>
<feature type="transmembrane region" description="Helical" evidence="10">
    <location>
        <begin position="221"/>
        <end position="247"/>
    </location>
</feature>
<feature type="compositionally biased region" description="Basic and acidic residues" evidence="9">
    <location>
        <begin position="450"/>
        <end position="461"/>
    </location>
</feature>
<protein>
    <submittedName>
        <fullName evidence="13">E3 ubiquitin-protein ligase RNF13</fullName>
    </submittedName>
</protein>
<dbReference type="Pfam" id="PF13639">
    <property type="entry name" value="zf-RING_2"/>
    <property type="match status" value="1"/>
</dbReference>
<evidence type="ECO:0000259" key="12">
    <source>
        <dbReference type="PROSITE" id="PS50089"/>
    </source>
</evidence>
<feature type="region of interest" description="Disordered" evidence="9">
    <location>
        <begin position="525"/>
        <end position="554"/>
    </location>
</feature>
<dbReference type="EMBL" id="VCHE01000023">
    <property type="protein sequence ID" value="KAB2576500.1"/>
    <property type="molecule type" value="Genomic_DNA"/>
</dbReference>
<dbReference type="InterPro" id="IPR013083">
    <property type="entry name" value="Znf_RING/FYVE/PHD"/>
</dbReference>
<dbReference type="Proteomes" id="UP000325902">
    <property type="component" value="Unassembled WGS sequence"/>
</dbReference>
<proteinExistence type="predicted"/>
<dbReference type="Gene3D" id="3.30.40.10">
    <property type="entry name" value="Zinc/RING finger domain, C3HC4 (zinc finger)"/>
    <property type="match status" value="1"/>
</dbReference>
<evidence type="ECO:0000313" key="14">
    <source>
        <dbReference type="Proteomes" id="UP000325902"/>
    </source>
</evidence>
<feature type="region of interest" description="Disordered" evidence="9">
    <location>
        <begin position="679"/>
        <end position="757"/>
    </location>
</feature>
<feature type="compositionally biased region" description="Low complexity" evidence="9">
    <location>
        <begin position="705"/>
        <end position="717"/>
    </location>
</feature>
<keyword evidence="7 10" id="KW-0472">Membrane</keyword>
<feature type="region of interest" description="Disordered" evidence="9">
    <location>
        <begin position="448"/>
        <end position="470"/>
    </location>
</feature>
<dbReference type="AlphaFoldDB" id="A0A5N5DG66"/>
<comment type="subcellular location">
    <subcellularLocation>
        <location evidence="1">Membrane</location>
    </subcellularLocation>
</comment>
<gene>
    <name evidence="13" type="primary">Rnf13</name>
    <name evidence="13" type="ORF">DBV05_g4774</name>
</gene>
<feature type="compositionally biased region" description="Polar residues" evidence="9">
    <location>
        <begin position="718"/>
        <end position="733"/>
    </location>
</feature>
<name>A0A5N5DG66_9PEZI</name>
<evidence type="ECO:0000313" key="13">
    <source>
        <dbReference type="EMBL" id="KAB2576500.1"/>
    </source>
</evidence>
<evidence type="ECO:0000256" key="5">
    <source>
        <dbReference type="ARBA" id="ARBA00022833"/>
    </source>
</evidence>
<feature type="signal peptide" evidence="11">
    <location>
        <begin position="1"/>
        <end position="26"/>
    </location>
</feature>
<evidence type="ECO:0000256" key="4">
    <source>
        <dbReference type="ARBA" id="ARBA00022771"/>
    </source>
</evidence>
<keyword evidence="2 10" id="KW-0812">Transmembrane</keyword>
<dbReference type="PROSITE" id="PS50089">
    <property type="entry name" value="ZF_RING_2"/>
    <property type="match status" value="1"/>
</dbReference>
<evidence type="ECO:0000256" key="6">
    <source>
        <dbReference type="ARBA" id="ARBA00022989"/>
    </source>
</evidence>
<dbReference type="OrthoDB" id="8062037at2759"/>
<evidence type="ECO:0000256" key="9">
    <source>
        <dbReference type="SAM" id="MobiDB-lite"/>
    </source>
</evidence>
<keyword evidence="14" id="KW-1185">Reference proteome</keyword>
<dbReference type="PANTHER" id="PTHR46539">
    <property type="entry name" value="E3 UBIQUITIN-PROTEIN LIGASE ATL42"/>
    <property type="match status" value="1"/>
</dbReference>
<dbReference type="GO" id="GO:0016020">
    <property type="term" value="C:membrane"/>
    <property type="evidence" value="ECO:0007669"/>
    <property type="project" value="UniProtKB-SubCell"/>
</dbReference>
<accession>A0A5N5DG66</accession>
<evidence type="ECO:0000256" key="8">
    <source>
        <dbReference type="PROSITE-ProRule" id="PRU00175"/>
    </source>
</evidence>
<dbReference type="CDD" id="cd16454">
    <property type="entry name" value="RING-H2_PA-TM-RING"/>
    <property type="match status" value="1"/>
</dbReference>
<evidence type="ECO:0000256" key="11">
    <source>
        <dbReference type="SAM" id="SignalP"/>
    </source>
</evidence>
<feature type="compositionally biased region" description="Gly residues" evidence="9">
    <location>
        <begin position="330"/>
        <end position="339"/>
    </location>
</feature>
<evidence type="ECO:0000256" key="2">
    <source>
        <dbReference type="ARBA" id="ARBA00022692"/>
    </source>
</evidence>
<dbReference type="PANTHER" id="PTHR46539:SF1">
    <property type="entry name" value="E3 UBIQUITIN-PROTEIN LIGASE ATL42"/>
    <property type="match status" value="1"/>
</dbReference>
<dbReference type="GO" id="GO:0008270">
    <property type="term" value="F:zinc ion binding"/>
    <property type="evidence" value="ECO:0007669"/>
    <property type="project" value="UniProtKB-KW"/>
</dbReference>
<sequence>MPATVLMRYVRTTCAAAVAVAAAVSAQTVTPSNATDQLASSNRLELFVTRGTVEGVPVAQVVPLTARAADDLSASTGLPAQQLFYATESTAQRLNNSNIAYINCDPDAYRGNLQASNVLDTTIERGATAALFFSTSARSCNVTGVSDDFPYLYSMVNATTSQQILDDLRATTSGGNQLYFVTIRSTGESNGNDTMSTANSDTGSDQNQSSSNPLGPSPSTAVAMIILYSITGVITALFLVIIITGALRAHRHPERYGPGVVLNGGRGTSRQTRVRGIARAMLDTLPVVKFGDNTNQQHPPKPTDVEMGDTTARNSAEDMQQSREAESGAPGPGATGGAGAAAPNSRNSHEGAPRPAAAGPTNDTEQQRHADATEAGIAPAAAGGSAENLASEGDAYTGCTICTEEFEPGQDVRVLPCNHKFHPECIDPWLLNVSGTCPLCRIDLNPASPTDEHHPDSEHHHSNSATTRRSASILAPPLSPMDAAAANIPSSPQHHRRSVFRDLLHLRGHEAASSQERLAMARRMAGNRNSRDANATATATTAGGEVGDERRRSRRLNAKGQVVTITYPDRWEYYATEYSWSGQLSTTAADGTGSVCSTDADTVATISVPSFEPEPYSIDPDDPNGYGYFFSAYYGSVPESYIDALTDADALHSCTISTMLPGPGYLTTAAFLTASATSFEDDGDEETTSPSPSVHDRPLPSTTDASAEPVVSPAASSTLPPVTTREPTNKNTDSPSPAASSPPTAAPPNPSPTPVTLPLGSTNVVVLSPAPAGSGGAAAASYGVVIVNTPPPSNSGEGEEPHTTTLTTLGLGGTATLPGGSAAIVLTTNAAGETVAVGAVVEEEGGTAADGGAAATTGTSSDGLGGLIVSGLGGTVSAAAGSTSAGRTTRTVVGTLGGGGEDKSALGSGTRTTAGGGSAEGTAVGTLAGGSGNGGGGGSATASSSTAGAGRMWEHGSLWMSFAMMVLGRLWI</sequence>
<reference evidence="13 14" key="1">
    <citation type="journal article" date="2019" name="Sci. Rep.">
        <title>A multi-omics analysis of the grapevine pathogen Lasiodiplodia theobromae reveals that temperature affects the expression of virulence- and pathogenicity-related genes.</title>
        <authorList>
            <person name="Felix C."/>
            <person name="Meneses R."/>
            <person name="Goncalves M.F.M."/>
            <person name="Tilleman L."/>
            <person name="Duarte A.S."/>
            <person name="Jorrin-Novo J.V."/>
            <person name="Van de Peer Y."/>
            <person name="Deforce D."/>
            <person name="Van Nieuwerburgh F."/>
            <person name="Esteves A.C."/>
            <person name="Alves A."/>
        </authorList>
    </citation>
    <scope>NUCLEOTIDE SEQUENCE [LARGE SCALE GENOMIC DNA]</scope>
    <source>
        <strain evidence="13 14">LA-SOL3</strain>
    </source>
</reference>
<dbReference type="InterPro" id="IPR001841">
    <property type="entry name" value="Znf_RING"/>
</dbReference>
<keyword evidence="3" id="KW-0479">Metal-binding</keyword>
<evidence type="ECO:0000256" key="1">
    <source>
        <dbReference type="ARBA" id="ARBA00004370"/>
    </source>
</evidence>
<feature type="region of interest" description="Disordered" evidence="9">
    <location>
        <begin position="289"/>
        <end position="371"/>
    </location>
</feature>
<evidence type="ECO:0000256" key="10">
    <source>
        <dbReference type="SAM" id="Phobius"/>
    </source>
</evidence>
<keyword evidence="6 10" id="KW-1133">Transmembrane helix</keyword>
<keyword evidence="5" id="KW-0862">Zinc</keyword>
<feature type="region of interest" description="Disordered" evidence="9">
    <location>
        <begin position="894"/>
        <end position="947"/>
    </location>
</feature>
<feature type="compositionally biased region" description="Gly residues" evidence="9">
    <location>
        <begin position="927"/>
        <end position="939"/>
    </location>
</feature>
<feature type="compositionally biased region" description="Pro residues" evidence="9">
    <location>
        <begin position="744"/>
        <end position="755"/>
    </location>
</feature>
<dbReference type="SMART" id="SM00184">
    <property type="entry name" value="RING"/>
    <property type="match status" value="1"/>
</dbReference>
<feature type="domain" description="RING-type" evidence="12">
    <location>
        <begin position="399"/>
        <end position="441"/>
    </location>
</feature>
<keyword evidence="4 8" id="KW-0863">Zinc-finger</keyword>
<feature type="chain" id="PRO_5024995600" evidence="11">
    <location>
        <begin position="27"/>
        <end position="972"/>
    </location>
</feature>
<comment type="caution">
    <text evidence="13">The sequence shown here is derived from an EMBL/GenBank/DDBJ whole genome shotgun (WGS) entry which is preliminary data.</text>
</comment>
<evidence type="ECO:0000256" key="7">
    <source>
        <dbReference type="ARBA" id="ARBA00023136"/>
    </source>
</evidence>
<feature type="compositionally biased region" description="Low complexity" evidence="9">
    <location>
        <begin position="734"/>
        <end position="743"/>
    </location>
</feature>